<dbReference type="STRING" id="264951.A0A443HHD6"/>
<reference evidence="3 4" key="1">
    <citation type="journal article" date="2018" name="Front. Microbiol.">
        <title>Genomic and genetic insights into a cosmopolitan fungus, Paecilomyces variotii (Eurotiales).</title>
        <authorList>
            <person name="Urquhart A.S."/>
            <person name="Mondo S.J."/>
            <person name="Makela M.R."/>
            <person name="Hane J.K."/>
            <person name="Wiebenga A."/>
            <person name="He G."/>
            <person name="Mihaltcheva S."/>
            <person name="Pangilinan J."/>
            <person name="Lipzen A."/>
            <person name="Barry K."/>
            <person name="de Vries R.P."/>
            <person name="Grigoriev I.V."/>
            <person name="Idnurm A."/>
        </authorList>
    </citation>
    <scope>NUCLEOTIDE SEQUENCE [LARGE SCALE GENOMIC DNA]</scope>
    <source>
        <strain evidence="3 4">CBS 101075</strain>
    </source>
</reference>
<keyword evidence="4" id="KW-1185">Reference proteome</keyword>
<feature type="region of interest" description="Disordered" evidence="1">
    <location>
        <begin position="301"/>
        <end position="611"/>
    </location>
</feature>
<keyword evidence="2" id="KW-0812">Transmembrane</keyword>
<feature type="compositionally biased region" description="Pro residues" evidence="1">
    <location>
        <begin position="586"/>
        <end position="600"/>
    </location>
</feature>
<feature type="transmembrane region" description="Helical" evidence="2">
    <location>
        <begin position="225"/>
        <end position="258"/>
    </location>
</feature>
<dbReference type="GO" id="GO:0015079">
    <property type="term" value="F:potassium ion transmembrane transporter activity"/>
    <property type="evidence" value="ECO:0007669"/>
    <property type="project" value="InterPro"/>
</dbReference>
<feature type="transmembrane region" description="Helical" evidence="2">
    <location>
        <begin position="38"/>
        <end position="63"/>
    </location>
</feature>
<organism evidence="3 4">
    <name type="scientific">Byssochlamys spectabilis</name>
    <name type="common">Paecilomyces variotii</name>
    <dbReference type="NCBI Taxonomy" id="264951"/>
    <lineage>
        <taxon>Eukaryota</taxon>
        <taxon>Fungi</taxon>
        <taxon>Dikarya</taxon>
        <taxon>Ascomycota</taxon>
        <taxon>Pezizomycotina</taxon>
        <taxon>Eurotiomycetes</taxon>
        <taxon>Eurotiomycetidae</taxon>
        <taxon>Eurotiales</taxon>
        <taxon>Thermoascaceae</taxon>
        <taxon>Paecilomyces</taxon>
    </lineage>
</organism>
<sequence length="611" mass="66885">MGCCGDREKQNQIRAEQKWDYITLDDFKSSSCLTPFSYFFLYVFLLVSIAVYSVDTFTAIQLIAFAHWAGQIKPSIPFTVSRWIFAICICISFLLLIYRWIRAIRAMRTGGVAESYLDPLAVRIQSIRTGKRGRGWKRFLVFAELTKSKKGAEYIALFAYFSFESWLRVVFAEGPRQVVNAITLYSVMQLNLIPEGQHAAPKGTPPIEQFFINVKALAEKNDRQAVVLFGMLFTLIIWVISVLSLAVSVILYLIFLWHHIPTEDGSLRAYCRRKINTRLERIVKQKVNKALAKGVVLQDRKPTQPNVGAGADMKPSLPTLPSVAGPDYSRLPLSRTTTQTTLPPYTSRPGTAAPDEKPGSLRQPTLPDLGLDNKSRLTRTTTQGSSIDESSFMENSRVVGYSPLDRYQPSPAPSVPTLPDIPPVPRSYTPVSGPPMAQGRPAPGPSHMNGPNRGPANGGYPGPGQGYGYPPRGPPPAMGRPGLNPPDRVNSPAGTAPPRSFTPMGNPPGRPFSPAVNAPERPYSPSASSVNSTRHFTPANGNTTAPPRNDQSYVPFNPGMGPRAAETRNLTPASPSYANASFARPSPSPSVPNGSRPPPQRSYSPARYNGY</sequence>
<dbReference type="Pfam" id="PF16944">
    <property type="entry name" value="KCH"/>
    <property type="match status" value="1"/>
</dbReference>
<keyword evidence="2" id="KW-0472">Membrane</keyword>
<evidence type="ECO:0000256" key="2">
    <source>
        <dbReference type="SAM" id="Phobius"/>
    </source>
</evidence>
<name>A0A443HHD6_BYSSP</name>
<feature type="compositionally biased region" description="Gly residues" evidence="1">
    <location>
        <begin position="456"/>
        <end position="467"/>
    </location>
</feature>
<dbReference type="GeneID" id="39602529"/>
<dbReference type="Proteomes" id="UP000283841">
    <property type="component" value="Unassembled WGS sequence"/>
</dbReference>
<feature type="compositionally biased region" description="Polar residues" evidence="1">
    <location>
        <begin position="568"/>
        <end position="579"/>
    </location>
</feature>
<evidence type="ECO:0000256" key="1">
    <source>
        <dbReference type="SAM" id="MobiDB-lite"/>
    </source>
</evidence>
<keyword evidence="2" id="KW-1133">Transmembrane helix</keyword>
<dbReference type="GO" id="GO:0005886">
    <property type="term" value="C:plasma membrane"/>
    <property type="evidence" value="ECO:0007669"/>
    <property type="project" value="InterPro"/>
</dbReference>
<accession>A0A443HHD6</accession>
<feature type="compositionally biased region" description="Low complexity" evidence="1">
    <location>
        <begin position="329"/>
        <end position="348"/>
    </location>
</feature>
<protein>
    <recommendedName>
        <fullName evidence="5">Pheromone-regulated membrane protein</fullName>
    </recommendedName>
</protein>
<dbReference type="EMBL" id="RCNU01000024">
    <property type="protein sequence ID" value="RWQ91242.1"/>
    <property type="molecule type" value="Genomic_DNA"/>
</dbReference>
<evidence type="ECO:0000313" key="3">
    <source>
        <dbReference type="EMBL" id="RWQ91242.1"/>
    </source>
</evidence>
<evidence type="ECO:0000313" key="4">
    <source>
        <dbReference type="Proteomes" id="UP000283841"/>
    </source>
</evidence>
<dbReference type="PANTHER" id="PTHR36424">
    <property type="entry name" value="PHEROMONE-REGULATED MEMBRANE PROTEIN 6"/>
    <property type="match status" value="1"/>
</dbReference>
<feature type="compositionally biased region" description="Polar residues" evidence="1">
    <location>
        <begin position="525"/>
        <end position="554"/>
    </location>
</feature>
<gene>
    <name evidence="3" type="ORF">C8Q69DRAFT_511161</name>
</gene>
<dbReference type="InterPro" id="IPR031606">
    <property type="entry name" value="Kch1/2"/>
</dbReference>
<dbReference type="AlphaFoldDB" id="A0A443HHD6"/>
<feature type="compositionally biased region" description="Polar residues" evidence="1">
    <location>
        <begin position="378"/>
        <end position="394"/>
    </location>
</feature>
<dbReference type="PANTHER" id="PTHR36424:SF1">
    <property type="entry name" value="LOW AFFINITY K(+) TRANSPORTER 1-RELATED"/>
    <property type="match status" value="1"/>
</dbReference>
<dbReference type="VEuPathDB" id="FungiDB:C8Q69DRAFT_511161"/>
<proteinExistence type="predicted"/>
<comment type="caution">
    <text evidence="3">The sequence shown here is derived from an EMBL/GenBank/DDBJ whole genome shotgun (WGS) entry which is preliminary data.</text>
</comment>
<dbReference type="RefSeq" id="XP_028480887.1">
    <property type="nucleotide sequence ID" value="XM_028633252.1"/>
</dbReference>
<evidence type="ECO:0008006" key="5">
    <source>
        <dbReference type="Google" id="ProtNLM"/>
    </source>
</evidence>
<feature type="compositionally biased region" description="Pro residues" evidence="1">
    <location>
        <begin position="410"/>
        <end position="425"/>
    </location>
</feature>
<feature type="transmembrane region" description="Helical" evidence="2">
    <location>
        <begin position="83"/>
        <end position="101"/>
    </location>
</feature>